<keyword evidence="2" id="KW-0812">Transmembrane</keyword>
<keyword evidence="2" id="KW-1133">Transmembrane helix</keyword>
<feature type="transmembrane region" description="Helical" evidence="2">
    <location>
        <begin position="192"/>
        <end position="216"/>
    </location>
</feature>
<evidence type="ECO:0000256" key="2">
    <source>
        <dbReference type="SAM" id="Phobius"/>
    </source>
</evidence>
<dbReference type="Proteomes" id="UP000216195">
    <property type="component" value="Unassembled WGS sequence"/>
</dbReference>
<reference evidence="3 4" key="1">
    <citation type="submission" date="2017-04" db="EMBL/GenBank/DDBJ databases">
        <title>Kefir bacterial isolates.</title>
        <authorList>
            <person name="Kim Y."/>
            <person name="Blasche S."/>
            <person name="Patil K.R."/>
        </authorList>
    </citation>
    <scope>NUCLEOTIDE SEQUENCE [LARGE SCALE GENOMIC DNA]</scope>
    <source>
        <strain evidence="3 4">OG2-1</strain>
    </source>
</reference>
<feature type="transmembrane region" description="Helical" evidence="2">
    <location>
        <begin position="16"/>
        <end position="36"/>
    </location>
</feature>
<dbReference type="EMBL" id="NCWU01000011">
    <property type="protein sequence ID" value="PAK85138.1"/>
    <property type="molecule type" value="Genomic_DNA"/>
</dbReference>
<proteinExistence type="predicted"/>
<dbReference type="RefSeq" id="WP_095343811.1">
    <property type="nucleotide sequence ID" value="NZ_NCWU01000011.1"/>
</dbReference>
<accession>A0AAE5KMZ2</accession>
<evidence type="ECO:0008006" key="5">
    <source>
        <dbReference type="Google" id="ProtNLM"/>
    </source>
</evidence>
<dbReference type="AlphaFoldDB" id="A0AAE5KMZ2"/>
<organism evidence="3 4">
    <name type="scientific">Rothia dentocariosa</name>
    <dbReference type="NCBI Taxonomy" id="2047"/>
    <lineage>
        <taxon>Bacteria</taxon>
        <taxon>Bacillati</taxon>
        <taxon>Actinomycetota</taxon>
        <taxon>Actinomycetes</taxon>
        <taxon>Micrococcales</taxon>
        <taxon>Micrococcaceae</taxon>
        <taxon>Rothia</taxon>
    </lineage>
</organism>
<comment type="caution">
    <text evidence="3">The sequence shown here is derived from an EMBL/GenBank/DDBJ whole genome shotgun (WGS) entry which is preliminary data.</text>
</comment>
<evidence type="ECO:0000256" key="1">
    <source>
        <dbReference type="SAM" id="MobiDB-lite"/>
    </source>
</evidence>
<feature type="transmembrane region" description="Helical" evidence="2">
    <location>
        <begin position="253"/>
        <end position="278"/>
    </location>
</feature>
<evidence type="ECO:0000313" key="3">
    <source>
        <dbReference type="EMBL" id="PAK85138.1"/>
    </source>
</evidence>
<feature type="region of interest" description="Disordered" evidence="1">
    <location>
        <begin position="372"/>
        <end position="396"/>
    </location>
</feature>
<evidence type="ECO:0000313" key="4">
    <source>
        <dbReference type="Proteomes" id="UP000216195"/>
    </source>
</evidence>
<name>A0AAE5KMZ2_9MICC</name>
<keyword evidence="2" id="KW-0472">Membrane</keyword>
<protein>
    <recommendedName>
        <fullName evidence="5">ABC transporter permease</fullName>
    </recommendedName>
</protein>
<feature type="transmembrane region" description="Helical" evidence="2">
    <location>
        <begin position="285"/>
        <end position="307"/>
    </location>
</feature>
<feature type="transmembrane region" description="Helical" evidence="2">
    <location>
        <begin position="228"/>
        <end position="247"/>
    </location>
</feature>
<gene>
    <name evidence="3" type="ORF">B8W87_08545</name>
</gene>
<sequence>MARTTEAITPSSWRKVIAIATLTSVIVSIVILAFTWPTKAMEAKNLPVSIAGPEAAVSQFEQGLKDRGIETFEFKQASSREDAERQIKERETYGAIVFTEGAAPEVMTAPAANASANQMLTGVAQQMNAQVQQKATEAKTQALQQAVQAGGEQGAIAAQQLEQLKTEQEKLQQAQVKTTAVVPLGEGDPNGMGLAVAAFPLVMGGMLGGILSISLIKGTLRRFVTAGFYGVIGGLFMTLILGTWFGFVPGDFGALWATFGVTVFATASFMIGISALFADAAGIGLGAVLSMFVGNPLSGASMPWQFIPEPWGVIGQLMVPGASNTLLRNIAYFPDASNSLQWAVLLGWAGFGLLAGAIGWAWKERRATRMSAEDDTASVRAKTEAKTEQNADVPDNVEIPWKAANT</sequence>
<feature type="transmembrane region" description="Helical" evidence="2">
    <location>
        <begin position="342"/>
        <end position="362"/>
    </location>
</feature>